<sequence length="35" mass="3599">MIGEDFSEVTGQKLIAAQALIDVGSYTAASGLDRA</sequence>
<accession>A0A6J6PKV1</accession>
<dbReference type="EMBL" id="CAEZXZ010000028">
    <property type="protein sequence ID" value="CAB4697068.1"/>
    <property type="molecule type" value="Genomic_DNA"/>
</dbReference>
<evidence type="ECO:0000313" key="1">
    <source>
        <dbReference type="EMBL" id="CAB4697068.1"/>
    </source>
</evidence>
<gene>
    <name evidence="1" type="ORF">UFOPK2625_00302</name>
</gene>
<organism evidence="1">
    <name type="scientific">freshwater metagenome</name>
    <dbReference type="NCBI Taxonomy" id="449393"/>
    <lineage>
        <taxon>unclassified sequences</taxon>
        <taxon>metagenomes</taxon>
        <taxon>ecological metagenomes</taxon>
    </lineage>
</organism>
<protein>
    <submittedName>
        <fullName evidence="1">Unannotated protein</fullName>
    </submittedName>
</protein>
<name>A0A6J6PKV1_9ZZZZ</name>
<dbReference type="AlphaFoldDB" id="A0A6J6PKV1"/>
<reference evidence="1" key="1">
    <citation type="submission" date="2020-05" db="EMBL/GenBank/DDBJ databases">
        <authorList>
            <person name="Chiriac C."/>
            <person name="Salcher M."/>
            <person name="Ghai R."/>
            <person name="Kavagutti S V."/>
        </authorList>
    </citation>
    <scope>NUCLEOTIDE SEQUENCE</scope>
</reference>
<proteinExistence type="predicted"/>